<dbReference type="GO" id="GO:0005829">
    <property type="term" value="C:cytosol"/>
    <property type="evidence" value="ECO:0007669"/>
    <property type="project" value="TreeGrafter"/>
</dbReference>
<dbReference type="PANTHER" id="PTHR47690">
    <property type="entry name" value="GLUCOKINASE"/>
    <property type="match status" value="1"/>
</dbReference>
<reference evidence="4" key="2">
    <citation type="submission" date="2020-09" db="EMBL/GenBank/DDBJ databases">
        <authorList>
            <person name="Sun Q."/>
            <person name="Kim S."/>
        </authorList>
    </citation>
    <scope>NUCLEOTIDE SEQUENCE</scope>
    <source>
        <strain evidence="4">KCTC 42590</strain>
    </source>
</reference>
<dbReference type="InterPro" id="IPR043129">
    <property type="entry name" value="ATPase_NBD"/>
</dbReference>
<dbReference type="CDD" id="cd24008">
    <property type="entry name" value="ASKHA_NBD_GLK"/>
    <property type="match status" value="1"/>
</dbReference>
<comment type="similarity">
    <text evidence="3">Belongs to the bacterial glucokinase family.</text>
</comment>
<organism evidence="4 5">
    <name type="scientific">Kordiimonas sediminis</name>
    <dbReference type="NCBI Taxonomy" id="1735581"/>
    <lineage>
        <taxon>Bacteria</taxon>
        <taxon>Pseudomonadati</taxon>
        <taxon>Pseudomonadota</taxon>
        <taxon>Alphaproteobacteria</taxon>
        <taxon>Kordiimonadales</taxon>
        <taxon>Kordiimonadaceae</taxon>
        <taxon>Kordiimonas</taxon>
    </lineage>
</organism>
<dbReference type="InterPro" id="IPR003836">
    <property type="entry name" value="Glucokinase"/>
</dbReference>
<dbReference type="GO" id="GO:0005536">
    <property type="term" value="F:D-glucose binding"/>
    <property type="evidence" value="ECO:0007669"/>
    <property type="project" value="InterPro"/>
</dbReference>
<dbReference type="AlphaFoldDB" id="A0A919E5D2"/>
<dbReference type="Proteomes" id="UP000630923">
    <property type="component" value="Unassembled WGS sequence"/>
</dbReference>
<evidence type="ECO:0000256" key="2">
    <source>
        <dbReference type="ARBA" id="ARBA00022777"/>
    </source>
</evidence>
<keyword evidence="2" id="KW-0418">Kinase</keyword>
<dbReference type="EMBL" id="BNCI01000001">
    <property type="protein sequence ID" value="GHF13807.1"/>
    <property type="molecule type" value="Genomic_DNA"/>
</dbReference>
<evidence type="ECO:0000313" key="5">
    <source>
        <dbReference type="Proteomes" id="UP000630923"/>
    </source>
</evidence>
<dbReference type="RefSeq" id="WP_191249961.1">
    <property type="nucleotide sequence ID" value="NZ_BNCI01000001.1"/>
</dbReference>
<dbReference type="Pfam" id="PF02685">
    <property type="entry name" value="Glucokinase"/>
    <property type="match status" value="1"/>
</dbReference>
<protein>
    <submittedName>
        <fullName evidence="4">Glucokinase</fullName>
    </submittedName>
</protein>
<dbReference type="InterPro" id="IPR050201">
    <property type="entry name" value="Bacterial_glucokinase"/>
</dbReference>
<evidence type="ECO:0000256" key="1">
    <source>
        <dbReference type="ARBA" id="ARBA00022679"/>
    </source>
</evidence>
<dbReference type="Gene3D" id="3.30.420.40">
    <property type="match status" value="1"/>
</dbReference>
<accession>A0A919E5D2</accession>
<dbReference type="Gene3D" id="3.40.367.20">
    <property type="match status" value="1"/>
</dbReference>
<name>A0A919E5D2_9PROT</name>
<proteinExistence type="inferred from homology"/>
<reference evidence="4" key="1">
    <citation type="journal article" date="2014" name="Int. J. Syst. Evol. Microbiol.">
        <title>Complete genome sequence of Corynebacterium casei LMG S-19264T (=DSM 44701T), isolated from a smear-ripened cheese.</title>
        <authorList>
            <consortium name="US DOE Joint Genome Institute (JGI-PGF)"/>
            <person name="Walter F."/>
            <person name="Albersmeier A."/>
            <person name="Kalinowski J."/>
            <person name="Ruckert C."/>
        </authorList>
    </citation>
    <scope>NUCLEOTIDE SEQUENCE</scope>
    <source>
        <strain evidence="4">KCTC 42590</strain>
    </source>
</reference>
<dbReference type="SUPFAM" id="SSF53067">
    <property type="entry name" value="Actin-like ATPase domain"/>
    <property type="match status" value="1"/>
</dbReference>
<comment type="caution">
    <text evidence="4">The sequence shown here is derived from an EMBL/GenBank/DDBJ whole genome shotgun (WGS) entry which is preliminary data.</text>
</comment>
<gene>
    <name evidence="4" type="primary">glk</name>
    <name evidence="4" type="ORF">GCM10017044_04870</name>
</gene>
<sequence length="345" mass="36523">MDREAETEIMVSIIAADIGGTHARVGIVDIAPGAAPSSYAHDYTLRAYTKYRCKDFESLASVFEAFKADHALEGCVAGAIASAGYFDGDILHSVNLPWPVSLAPLRSVLGLNTLYGLNDYEAVAYSTLLPARDDAIQLNPHGKAHPGKARVVLGPGTGLGAAVLVPCGDGSATLTTEAGQMTFAPTNDRDAVIAEILRKKYEFVTVERLLSGSGLLNIYGALAEMNDQQAVLDRPSLVSDAAISGRDALADEALSTFCEILGSVAGNMALGYGARGGVYLAGGILPKFKEYLQQSRFLASYLNQGKMQSYVKAIPVTLMDHGHLGVIGAACWYANRQRCDCPVMA</sequence>
<dbReference type="GO" id="GO:0005524">
    <property type="term" value="F:ATP binding"/>
    <property type="evidence" value="ECO:0007669"/>
    <property type="project" value="InterPro"/>
</dbReference>
<keyword evidence="1" id="KW-0808">Transferase</keyword>
<dbReference type="PANTHER" id="PTHR47690:SF1">
    <property type="entry name" value="GLUCOKINASE"/>
    <property type="match status" value="1"/>
</dbReference>
<dbReference type="GO" id="GO:0004340">
    <property type="term" value="F:glucokinase activity"/>
    <property type="evidence" value="ECO:0007669"/>
    <property type="project" value="InterPro"/>
</dbReference>
<evidence type="ECO:0000313" key="4">
    <source>
        <dbReference type="EMBL" id="GHF13807.1"/>
    </source>
</evidence>
<dbReference type="NCBIfam" id="NF009073">
    <property type="entry name" value="PRK12408.1"/>
    <property type="match status" value="1"/>
</dbReference>
<dbReference type="GO" id="GO:0006096">
    <property type="term" value="P:glycolytic process"/>
    <property type="evidence" value="ECO:0007669"/>
    <property type="project" value="InterPro"/>
</dbReference>
<dbReference type="NCBIfam" id="TIGR00749">
    <property type="entry name" value="glk"/>
    <property type="match status" value="1"/>
</dbReference>
<evidence type="ECO:0000256" key="3">
    <source>
        <dbReference type="RuleBase" id="RU004046"/>
    </source>
</evidence>
<keyword evidence="5" id="KW-1185">Reference proteome</keyword>